<evidence type="ECO:0000313" key="3">
    <source>
        <dbReference type="Proteomes" id="UP001144347"/>
    </source>
</evidence>
<dbReference type="InterPro" id="IPR008969">
    <property type="entry name" value="CarboxyPept-like_regulatory"/>
</dbReference>
<keyword evidence="3" id="KW-1185">Reference proteome</keyword>
<dbReference type="Proteomes" id="UP001144347">
    <property type="component" value="Unassembled WGS sequence"/>
</dbReference>
<dbReference type="Gene3D" id="2.60.40.1120">
    <property type="entry name" value="Carboxypeptidase-like, regulatory domain"/>
    <property type="match status" value="1"/>
</dbReference>
<accession>A0ABT4LD60</accession>
<name>A0ABT4LD60_9SPHI</name>
<dbReference type="Pfam" id="PF13620">
    <property type="entry name" value="CarboxypepD_reg"/>
    <property type="match status" value="1"/>
</dbReference>
<dbReference type="RefSeq" id="WP_269428860.1">
    <property type="nucleotide sequence ID" value="NZ_JAPWGM010000007.1"/>
</dbReference>
<protein>
    <submittedName>
        <fullName evidence="2">Carboxypeptidase-like regulatory domain-containing protein</fullName>
    </submittedName>
</protein>
<evidence type="ECO:0000313" key="2">
    <source>
        <dbReference type="EMBL" id="MCZ4245816.1"/>
    </source>
</evidence>
<sequence length="887" mass="100112">MRKLYILMVFSLLSMATASAQKQIKGKVKDSNGKGIESANVNLKDLEGNLINFTRSNSKGEFTIQLKSDEVIGYSIEASSIGYKRSAFKITDLNNLPEIVLQGSETNLETVTVKNRPSLSSNGDTLNYRPSDFADKQDRSIGDVLKKMPGVEVAEDGKISYNGKSISSLYVDGDNLLDDKYNIGTKSIPKDAVDKVQVIQNDQPVKMLRKNNTSDDVALNLVLKDEAKLKVMGDATAGAGTPDRFDENLTAMLFNKKLKFINNIKGNNIGVDPGIDLTSHNLSDYLKKLDNDKPNGLLSTGAAGVPSLPQSRYLFNKAGLINLNNLYKFNADLQLRANLYYLYDERKQQYNKFSETYLPGQTIRYTEFQNNEINPQKLRGQFNLNGNADKYYLNNNLVVDYIPFKTTSSVNINGTPANQLLKQQTLDLSNEFNFRRKLKSENIINLYSYLNRTTQPEELNIMPGLNADILNNGIPYAGLNQYLSLPTWYTNNYFSFALVKNRFTQTYKAGFNVQSQELNSSLYRIQNNQDRELVSANAVNDLTWLKTKFYTEASYDYTGEKIKAGVSLPLSYNRINYDDPSNALNKNLNRVFLNPSFNFKYQTGIENYVTANYSFKNDLGGIDDVYRGTVLKNYRSLFANDAPISESKSHSINAGFNFRKAMQMFFFNLNANYTNTQLNTISSYTLNNNIQQRVVLPMANRIKSLFFNANASKYLFALKSTVTAGISFSQNDYQQLQNNDLLPITSQSISYKAGIEARLASFITWSYNASYAVTDNKAKVENSIKTNFQQLRQQSTLSFTTFKNVFVNLSAEHLFTHQSSQPNLKYLFADANIKYKLEKMKTDLEFGLTNLTNIKTFDAVYLSANSLTSGSYLIPGRVAMLKARFNF</sequence>
<reference evidence="2" key="1">
    <citation type="submission" date="2022-12" db="EMBL/GenBank/DDBJ databases">
        <title>Genome sequence of HCMS5-2.</title>
        <authorList>
            <person name="Woo H."/>
        </authorList>
    </citation>
    <scope>NUCLEOTIDE SEQUENCE</scope>
    <source>
        <strain evidence="2">HCMS5-2</strain>
    </source>
</reference>
<feature type="signal peptide" evidence="1">
    <location>
        <begin position="1"/>
        <end position="20"/>
    </location>
</feature>
<proteinExistence type="predicted"/>
<gene>
    <name evidence="2" type="ORF">O0955_17530</name>
</gene>
<dbReference type="EMBL" id="JAPWGM010000007">
    <property type="protein sequence ID" value="MCZ4245816.1"/>
    <property type="molecule type" value="Genomic_DNA"/>
</dbReference>
<evidence type="ECO:0000256" key="1">
    <source>
        <dbReference type="SAM" id="SignalP"/>
    </source>
</evidence>
<feature type="chain" id="PRO_5045249753" evidence="1">
    <location>
        <begin position="21"/>
        <end position="887"/>
    </location>
</feature>
<organism evidence="2 3">
    <name type="scientific">Pedobacter punctiformis</name>
    <dbReference type="NCBI Taxonomy" id="3004097"/>
    <lineage>
        <taxon>Bacteria</taxon>
        <taxon>Pseudomonadati</taxon>
        <taxon>Bacteroidota</taxon>
        <taxon>Sphingobacteriia</taxon>
        <taxon>Sphingobacteriales</taxon>
        <taxon>Sphingobacteriaceae</taxon>
        <taxon>Pedobacter</taxon>
    </lineage>
</organism>
<comment type="caution">
    <text evidence="2">The sequence shown here is derived from an EMBL/GenBank/DDBJ whole genome shotgun (WGS) entry which is preliminary data.</text>
</comment>
<dbReference type="SUPFAM" id="SSF49464">
    <property type="entry name" value="Carboxypeptidase regulatory domain-like"/>
    <property type="match status" value="1"/>
</dbReference>
<keyword evidence="1" id="KW-0732">Signal</keyword>
<dbReference type="SUPFAM" id="SSF56935">
    <property type="entry name" value="Porins"/>
    <property type="match status" value="1"/>
</dbReference>